<dbReference type="EMBL" id="JWZX01002185">
    <property type="protein sequence ID" value="KOO30657.1"/>
    <property type="molecule type" value="Genomic_DNA"/>
</dbReference>
<evidence type="ECO:0000256" key="1">
    <source>
        <dbReference type="ARBA" id="ARBA00022737"/>
    </source>
</evidence>
<feature type="domain" description="K Homology" evidence="4">
    <location>
        <begin position="235"/>
        <end position="309"/>
    </location>
</feature>
<feature type="domain" description="K Homology" evidence="4">
    <location>
        <begin position="1"/>
        <end position="65"/>
    </location>
</feature>
<feature type="compositionally biased region" description="Basic and acidic residues" evidence="3">
    <location>
        <begin position="83"/>
        <end position="101"/>
    </location>
</feature>
<evidence type="ECO:0000256" key="3">
    <source>
        <dbReference type="SAM" id="MobiDB-lite"/>
    </source>
</evidence>
<dbReference type="OrthoDB" id="442947at2759"/>
<comment type="caution">
    <text evidence="5">The sequence shown here is derived from an EMBL/GenBank/DDBJ whole genome shotgun (WGS) entry which is preliminary data.</text>
</comment>
<reference evidence="6" key="1">
    <citation type="journal article" date="2015" name="PLoS Genet.">
        <title>Genome Sequence and Transcriptome Analyses of Chrysochromulina tobin: Metabolic Tools for Enhanced Algal Fitness in the Prominent Order Prymnesiales (Haptophyceae).</title>
        <authorList>
            <person name="Hovde B.T."/>
            <person name="Deodato C.R."/>
            <person name="Hunsperger H.M."/>
            <person name="Ryken S.A."/>
            <person name="Yost W."/>
            <person name="Jha R.K."/>
            <person name="Patterson J."/>
            <person name="Monnat R.J. Jr."/>
            <person name="Barlow S.B."/>
            <person name="Starkenburg S.R."/>
            <person name="Cattolico R.A."/>
        </authorList>
    </citation>
    <scope>NUCLEOTIDE SEQUENCE</scope>
    <source>
        <strain evidence="6">CCMP291</strain>
    </source>
</reference>
<dbReference type="CDD" id="cd00105">
    <property type="entry name" value="KH-I"/>
    <property type="match status" value="3"/>
</dbReference>
<evidence type="ECO:0000313" key="5">
    <source>
        <dbReference type="EMBL" id="KOO30657.1"/>
    </source>
</evidence>
<dbReference type="Gene3D" id="3.30.1370.10">
    <property type="entry name" value="K Homology domain, type 1"/>
    <property type="match status" value="4"/>
</dbReference>
<feature type="region of interest" description="Disordered" evidence="3">
    <location>
        <begin position="71"/>
        <end position="104"/>
    </location>
</feature>
<proteinExistence type="predicted"/>
<dbReference type="InterPro" id="IPR004087">
    <property type="entry name" value="KH_dom"/>
</dbReference>
<dbReference type="InterPro" id="IPR036612">
    <property type="entry name" value="KH_dom_type_1_sf"/>
</dbReference>
<dbReference type="SUPFAM" id="SSF54791">
    <property type="entry name" value="Eukaryotic type KH-domain (KH-domain type I)"/>
    <property type="match status" value="4"/>
</dbReference>
<feature type="domain" description="K Homology" evidence="4">
    <location>
        <begin position="411"/>
        <end position="479"/>
    </location>
</feature>
<evidence type="ECO:0000256" key="2">
    <source>
        <dbReference type="PROSITE-ProRule" id="PRU00117"/>
    </source>
</evidence>
<dbReference type="SMART" id="SM00322">
    <property type="entry name" value="KH"/>
    <property type="match status" value="4"/>
</dbReference>
<keyword evidence="1" id="KW-0677">Repeat</keyword>
<dbReference type="InterPro" id="IPR004088">
    <property type="entry name" value="KH_dom_type_1"/>
</dbReference>
<dbReference type="Pfam" id="PF00013">
    <property type="entry name" value="KH_1"/>
    <property type="match status" value="4"/>
</dbReference>
<dbReference type="Proteomes" id="UP000037460">
    <property type="component" value="Unassembled WGS sequence"/>
</dbReference>
<sequence>MEINIPREYVGKIIGAKGAVINALREESGANIRLDKDESGAATLTVHGDEAKLDHVASLVKMILTADRSDPDLAAMMSGEPRAPVDGDRGDRGDEERPSGDRDEEEYMLLLNPEEARALESSRQLKTALKLAGARVAIERTGDGWVRLTLRGAHAAIEEAKSRIEAIVTPTEERDAAATELAAGGAYGGGVGSSGDGSGNSALPTDGSGSGAAGSVDGSASFSEMGVTSRTLPNGEVRVEVELTNKDQVGAVIGESGKTINTIRRDAGVSIMVEPPENGVAGSTQRRVVIIGPADHCAEAMSMVRDVLRSNTGKRDYSQRIDEAAREGGGMVRLAVERHLVGRIIGKRGTTIKELRERSGATIEVAKDDNGVGTVTISGAAAAVRAARDEISELTREDVPIEVQHTLSRMLDEMIVINVPASRVGKLIGARGAVIQGLRQQTGAIIDLQKDANGSATCMLKGSMEVMLAARAKIEAIIEGPA</sequence>
<accession>A0A0M0JWG1</accession>
<keyword evidence="2" id="KW-0694">RNA-binding</keyword>
<gene>
    <name evidence="5" type="ORF">Ctob_008655</name>
</gene>
<evidence type="ECO:0000313" key="6">
    <source>
        <dbReference type="Proteomes" id="UP000037460"/>
    </source>
</evidence>
<protein>
    <submittedName>
        <fullName evidence="5">Kh domain containing protein</fullName>
    </submittedName>
</protein>
<feature type="region of interest" description="Disordered" evidence="3">
    <location>
        <begin position="195"/>
        <end position="229"/>
    </location>
</feature>
<dbReference type="GO" id="GO:0003723">
    <property type="term" value="F:RNA binding"/>
    <property type="evidence" value="ECO:0007669"/>
    <property type="project" value="UniProtKB-UniRule"/>
</dbReference>
<dbReference type="PROSITE" id="PS50084">
    <property type="entry name" value="KH_TYPE_1"/>
    <property type="match status" value="4"/>
</dbReference>
<evidence type="ECO:0000259" key="4">
    <source>
        <dbReference type="SMART" id="SM00322"/>
    </source>
</evidence>
<organism evidence="5 6">
    <name type="scientific">Chrysochromulina tobinii</name>
    <dbReference type="NCBI Taxonomy" id="1460289"/>
    <lineage>
        <taxon>Eukaryota</taxon>
        <taxon>Haptista</taxon>
        <taxon>Haptophyta</taxon>
        <taxon>Prymnesiophyceae</taxon>
        <taxon>Prymnesiales</taxon>
        <taxon>Chrysochromulinaceae</taxon>
        <taxon>Chrysochromulina</taxon>
    </lineage>
</organism>
<feature type="domain" description="K Homology" evidence="4">
    <location>
        <begin position="328"/>
        <end position="396"/>
    </location>
</feature>
<keyword evidence="6" id="KW-1185">Reference proteome</keyword>
<dbReference type="PANTHER" id="PTHR10288">
    <property type="entry name" value="KH DOMAIN CONTAINING RNA BINDING PROTEIN"/>
    <property type="match status" value="1"/>
</dbReference>
<dbReference type="AlphaFoldDB" id="A0A0M0JWG1"/>
<name>A0A0M0JWG1_9EUKA</name>